<evidence type="ECO:0000313" key="3">
    <source>
        <dbReference type="Proteomes" id="UP000479000"/>
    </source>
</evidence>
<proteinExistence type="predicted"/>
<evidence type="ECO:0000256" key="1">
    <source>
        <dbReference type="SAM" id="MobiDB-lite"/>
    </source>
</evidence>
<evidence type="ECO:0000313" key="2">
    <source>
        <dbReference type="EMBL" id="CAA9998151.1"/>
    </source>
</evidence>
<organism evidence="2 3">
    <name type="scientific">Nesidiocoris tenuis</name>
    <dbReference type="NCBI Taxonomy" id="355587"/>
    <lineage>
        <taxon>Eukaryota</taxon>
        <taxon>Metazoa</taxon>
        <taxon>Ecdysozoa</taxon>
        <taxon>Arthropoda</taxon>
        <taxon>Hexapoda</taxon>
        <taxon>Insecta</taxon>
        <taxon>Pterygota</taxon>
        <taxon>Neoptera</taxon>
        <taxon>Paraneoptera</taxon>
        <taxon>Hemiptera</taxon>
        <taxon>Heteroptera</taxon>
        <taxon>Panheteroptera</taxon>
        <taxon>Cimicomorpha</taxon>
        <taxon>Miridae</taxon>
        <taxon>Dicyphina</taxon>
        <taxon>Nesidiocoris</taxon>
    </lineage>
</organism>
<name>A0A6H5G6K3_9HEMI</name>
<gene>
    <name evidence="2" type="ORF">NTEN_LOCUS4445</name>
</gene>
<feature type="region of interest" description="Disordered" evidence="1">
    <location>
        <begin position="1"/>
        <end position="62"/>
    </location>
</feature>
<sequence>MKGKENVISSCVIARNSRPMSSDGKDLLRPTGTVRRPHEPKANTRESLPAENTKNSESEEKNNYTDWCHLDRGHALSLCTWTTTTYTWTDTQTCNSKVKTSWATPLLIRLVDFVSKSSNPLLEGGRARPGQLRSSGVKPTPGPVVRFTFLNRGLGRDLRVQRRALHKQFKRDPTKSESRSLARETLSASSAHCAQSLADLRESDLRRGTFPIWIMMDVGLGGFAA</sequence>
<keyword evidence="3" id="KW-1185">Reference proteome</keyword>
<dbReference type="EMBL" id="CADCXU010006602">
    <property type="protein sequence ID" value="CAA9998151.1"/>
    <property type="molecule type" value="Genomic_DNA"/>
</dbReference>
<dbReference type="Proteomes" id="UP000479000">
    <property type="component" value="Unassembled WGS sequence"/>
</dbReference>
<dbReference type="AlphaFoldDB" id="A0A6H5G6K3"/>
<protein>
    <submittedName>
        <fullName evidence="2">Uncharacterized protein</fullName>
    </submittedName>
</protein>
<accession>A0A6H5G6K3</accession>
<reference evidence="2 3" key="1">
    <citation type="submission" date="2020-02" db="EMBL/GenBank/DDBJ databases">
        <authorList>
            <person name="Ferguson B K."/>
        </authorList>
    </citation>
    <scope>NUCLEOTIDE SEQUENCE [LARGE SCALE GENOMIC DNA]</scope>
</reference>